<dbReference type="PROSITE" id="PS51352">
    <property type="entry name" value="THIOREDOXIN_2"/>
    <property type="match status" value="1"/>
</dbReference>
<organism evidence="3 4">
    <name type="scientific">Halioglobus japonicus</name>
    <dbReference type="NCBI Taxonomy" id="930805"/>
    <lineage>
        <taxon>Bacteria</taxon>
        <taxon>Pseudomonadati</taxon>
        <taxon>Pseudomonadota</taxon>
        <taxon>Gammaproteobacteria</taxon>
        <taxon>Cellvibrionales</taxon>
        <taxon>Halieaceae</taxon>
        <taxon>Halioglobus</taxon>
    </lineage>
</organism>
<feature type="chain" id="PRO_5042832089" evidence="1">
    <location>
        <begin position="24"/>
        <end position="167"/>
    </location>
</feature>
<reference evidence="3 4" key="1">
    <citation type="submission" date="2018-01" db="EMBL/GenBank/DDBJ databases">
        <title>The draft genome sequence of Halioglobus japonicus S1-36.</title>
        <authorList>
            <person name="Du Z.-J."/>
            <person name="Shi M.-J."/>
        </authorList>
    </citation>
    <scope>NUCLEOTIDE SEQUENCE [LARGE SCALE GENOMIC DNA]</scope>
    <source>
        <strain evidence="3 4">S1-36</strain>
    </source>
</reference>
<evidence type="ECO:0000313" key="3">
    <source>
        <dbReference type="EMBL" id="PLW87843.1"/>
    </source>
</evidence>
<proteinExistence type="predicted"/>
<keyword evidence="4" id="KW-1185">Reference proteome</keyword>
<gene>
    <name evidence="3" type="ORF">C0029_04530</name>
</gene>
<comment type="caution">
    <text evidence="3">The sequence shown here is derived from an EMBL/GenBank/DDBJ whole genome shotgun (WGS) entry which is preliminary data.</text>
</comment>
<dbReference type="PANTHER" id="PTHR42852">
    <property type="entry name" value="THIOL:DISULFIDE INTERCHANGE PROTEIN DSBE"/>
    <property type="match status" value="1"/>
</dbReference>
<dbReference type="InterPro" id="IPR013740">
    <property type="entry name" value="Redoxin"/>
</dbReference>
<dbReference type="PANTHER" id="PTHR42852:SF18">
    <property type="entry name" value="CHROMOSOME UNDETERMINED SCAFFOLD_47, WHOLE GENOME SHOTGUN SEQUENCE"/>
    <property type="match status" value="1"/>
</dbReference>
<keyword evidence="1" id="KW-0732">Signal</keyword>
<dbReference type="InterPro" id="IPR013766">
    <property type="entry name" value="Thioredoxin_domain"/>
</dbReference>
<evidence type="ECO:0000313" key="4">
    <source>
        <dbReference type="Proteomes" id="UP000235162"/>
    </source>
</evidence>
<feature type="domain" description="Thioredoxin" evidence="2">
    <location>
        <begin position="24"/>
        <end position="166"/>
    </location>
</feature>
<dbReference type="KEGG" id="hja:BST95_13650"/>
<evidence type="ECO:0000259" key="2">
    <source>
        <dbReference type="PROSITE" id="PS51352"/>
    </source>
</evidence>
<evidence type="ECO:0000256" key="1">
    <source>
        <dbReference type="SAM" id="SignalP"/>
    </source>
</evidence>
<dbReference type="SUPFAM" id="SSF52833">
    <property type="entry name" value="Thioredoxin-like"/>
    <property type="match status" value="1"/>
</dbReference>
<accession>A0AAP8SQ31</accession>
<sequence length="167" mass="18402">MRAPILSHIFVALLLLSPGALLAVDVGQRPPSLQLPSLTDTQQIVSLDDFSGKVVYLDFWASWCGPCRVSLPALNRIYAELQSQGLVVVAVNVDAETEDAQAFLARYPVDYEVLLDPEGNSPADFEILGMPTAFYIDRNGVVRGVHTGFRKNDEQKVRATLMELLNE</sequence>
<feature type="signal peptide" evidence="1">
    <location>
        <begin position="1"/>
        <end position="23"/>
    </location>
</feature>
<dbReference type="InterPro" id="IPR036249">
    <property type="entry name" value="Thioredoxin-like_sf"/>
</dbReference>
<dbReference type="RefSeq" id="WP_084200150.1">
    <property type="nucleotide sequence ID" value="NZ_PKUR01000001.1"/>
</dbReference>
<name>A0AAP8SQ31_9GAMM</name>
<dbReference type="Proteomes" id="UP000235162">
    <property type="component" value="Unassembled WGS sequence"/>
</dbReference>
<dbReference type="AlphaFoldDB" id="A0AAP8SQ31"/>
<dbReference type="Gene3D" id="3.40.30.10">
    <property type="entry name" value="Glutaredoxin"/>
    <property type="match status" value="1"/>
</dbReference>
<protein>
    <submittedName>
        <fullName evidence="3">TlpA family protein disulfide reductase</fullName>
    </submittedName>
</protein>
<dbReference type="InterPro" id="IPR050553">
    <property type="entry name" value="Thioredoxin_ResA/DsbE_sf"/>
</dbReference>
<dbReference type="EMBL" id="PKUR01000001">
    <property type="protein sequence ID" value="PLW87843.1"/>
    <property type="molecule type" value="Genomic_DNA"/>
</dbReference>
<dbReference type="Pfam" id="PF08534">
    <property type="entry name" value="Redoxin"/>
    <property type="match status" value="1"/>
</dbReference>
<dbReference type="CDD" id="cd02966">
    <property type="entry name" value="TlpA_like_family"/>
    <property type="match status" value="1"/>
</dbReference>
<dbReference type="GO" id="GO:0016491">
    <property type="term" value="F:oxidoreductase activity"/>
    <property type="evidence" value="ECO:0007669"/>
    <property type="project" value="InterPro"/>
</dbReference>